<gene>
    <name evidence="1" type="ORF">N7532_000011</name>
</gene>
<dbReference type="RefSeq" id="XP_056479739.1">
    <property type="nucleotide sequence ID" value="XM_056612515.1"/>
</dbReference>
<evidence type="ECO:0000313" key="1">
    <source>
        <dbReference type="EMBL" id="KAJ5111966.1"/>
    </source>
</evidence>
<dbReference type="GeneID" id="81351494"/>
<reference evidence="1" key="2">
    <citation type="journal article" date="2023" name="IMA Fungus">
        <title>Comparative genomic study of the Penicillium genus elucidates a diverse pangenome and 15 lateral gene transfer events.</title>
        <authorList>
            <person name="Petersen C."/>
            <person name="Sorensen T."/>
            <person name="Nielsen M.R."/>
            <person name="Sondergaard T.E."/>
            <person name="Sorensen J.L."/>
            <person name="Fitzpatrick D.A."/>
            <person name="Frisvad J.C."/>
            <person name="Nielsen K.L."/>
        </authorList>
    </citation>
    <scope>NUCLEOTIDE SEQUENCE</scope>
    <source>
        <strain evidence="1">IBT 30761</strain>
    </source>
</reference>
<proteinExistence type="predicted"/>
<dbReference type="InterPro" id="IPR036866">
    <property type="entry name" value="RibonucZ/Hydroxyglut_hydro"/>
</dbReference>
<protein>
    <submittedName>
        <fullName evidence="1">Uncharacterized protein</fullName>
    </submittedName>
</protein>
<dbReference type="EMBL" id="JAPQKI010000001">
    <property type="protein sequence ID" value="KAJ5111966.1"/>
    <property type="molecule type" value="Genomic_DNA"/>
</dbReference>
<dbReference type="OrthoDB" id="536211at2759"/>
<organism evidence="1 2">
    <name type="scientific">Penicillium argentinense</name>
    <dbReference type="NCBI Taxonomy" id="1131581"/>
    <lineage>
        <taxon>Eukaryota</taxon>
        <taxon>Fungi</taxon>
        <taxon>Dikarya</taxon>
        <taxon>Ascomycota</taxon>
        <taxon>Pezizomycotina</taxon>
        <taxon>Eurotiomycetes</taxon>
        <taxon>Eurotiomycetidae</taxon>
        <taxon>Eurotiales</taxon>
        <taxon>Aspergillaceae</taxon>
        <taxon>Penicillium</taxon>
    </lineage>
</organism>
<dbReference type="Proteomes" id="UP001149074">
    <property type="component" value="Unassembled WGS sequence"/>
</dbReference>
<accession>A0A9W9G4Q0</accession>
<sequence length="215" mass="24597">MGEKDSTWKETQVHLHHPRTWDHFFGNPIILKDFPEAKSVANSFVSDGIKEALTEDNIATWKGMFPDQLPDGQIVHEALPANGEFAIDGHSLFGIDVVFSDTQNSSFLHVPSLDLVVSGDIVYGECFQHLGEANTPEKESIGLMHWTKLRRFSRVSLSREYIHAFEEEVKKWKDADKVEDAMKKRYPQRWNEFILSNSCKNSVAQLMEAEKKFSI</sequence>
<evidence type="ECO:0000313" key="2">
    <source>
        <dbReference type="Proteomes" id="UP001149074"/>
    </source>
</evidence>
<dbReference type="SUPFAM" id="SSF56281">
    <property type="entry name" value="Metallo-hydrolase/oxidoreductase"/>
    <property type="match status" value="1"/>
</dbReference>
<dbReference type="Gene3D" id="3.60.15.10">
    <property type="entry name" value="Ribonuclease Z/Hydroxyacylglutathione hydrolase-like"/>
    <property type="match status" value="1"/>
</dbReference>
<name>A0A9W9G4Q0_9EURO</name>
<keyword evidence="2" id="KW-1185">Reference proteome</keyword>
<reference evidence="1" key="1">
    <citation type="submission" date="2022-11" db="EMBL/GenBank/DDBJ databases">
        <authorList>
            <person name="Petersen C."/>
        </authorList>
    </citation>
    <scope>NUCLEOTIDE SEQUENCE</scope>
    <source>
        <strain evidence="1">IBT 30761</strain>
    </source>
</reference>
<dbReference type="AlphaFoldDB" id="A0A9W9G4Q0"/>
<comment type="caution">
    <text evidence="1">The sequence shown here is derived from an EMBL/GenBank/DDBJ whole genome shotgun (WGS) entry which is preliminary data.</text>
</comment>